<dbReference type="InterPro" id="IPR020843">
    <property type="entry name" value="ER"/>
</dbReference>
<keyword evidence="2 5" id="KW-0479">Metal-binding</keyword>
<reference evidence="7 8" key="1">
    <citation type="submission" date="2023-03" db="EMBL/GenBank/DDBJ databases">
        <title>Draft genome sequence of Streptomyces sp. RB6PN23 isolated from peat swamp forest in Thailand.</title>
        <authorList>
            <person name="Klaysubun C."/>
            <person name="Duangmal K."/>
        </authorList>
    </citation>
    <scope>NUCLEOTIDE SEQUENCE [LARGE SCALE GENOMIC DNA]</scope>
    <source>
        <strain evidence="7 8">RB6PN23</strain>
    </source>
</reference>
<keyword evidence="4" id="KW-0560">Oxidoreductase</keyword>
<dbReference type="PANTHER" id="PTHR42813">
    <property type="entry name" value="ZINC-TYPE ALCOHOL DEHYDROGENASE-LIKE"/>
    <property type="match status" value="1"/>
</dbReference>
<dbReference type="InterPro" id="IPR013154">
    <property type="entry name" value="ADH-like_N"/>
</dbReference>
<dbReference type="Pfam" id="PF00107">
    <property type="entry name" value="ADH_zinc_N"/>
    <property type="match status" value="1"/>
</dbReference>
<dbReference type="InterPro" id="IPR036291">
    <property type="entry name" value="NAD(P)-bd_dom_sf"/>
</dbReference>
<dbReference type="InterPro" id="IPR013149">
    <property type="entry name" value="ADH-like_C"/>
</dbReference>
<comment type="cofactor">
    <cofactor evidence="1 5">
        <name>Zn(2+)</name>
        <dbReference type="ChEBI" id="CHEBI:29105"/>
    </cofactor>
</comment>
<dbReference type="RefSeq" id="WP_276095713.1">
    <property type="nucleotide sequence ID" value="NZ_JARJBC010000019.1"/>
</dbReference>
<proteinExistence type="inferred from homology"/>
<keyword evidence="8" id="KW-1185">Reference proteome</keyword>
<evidence type="ECO:0000313" key="7">
    <source>
        <dbReference type="EMBL" id="MDF3292661.1"/>
    </source>
</evidence>
<evidence type="ECO:0000313" key="8">
    <source>
        <dbReference type="Proteomes" id="UP001216579"/>
    </source>
</evidence>
<evidence type="ECO:0000256" key="1">
    <source>
        <dbReference type="ARBA" id="ARBA00001947"/>
    </source>
</evidence>
<dbReference type="Proteomes" id="UP001216579">
    <property type="component" value="Unassembled WGS sequence"/>
</dbReference>
<dbReference type="SMART" id="SM00829">
    <property type="entry name" value="PKS_ER"/>
    <property type="match status" value="1"/>
</dbReference>
<dbReference type="EMBL" id="JARJBC010000019">
    <property type="protein sequence ID" value="MDF3292661.1"/>
    <property type="molecule type" value="Genomic_DNA"/>
</dbReference>
<dbReference type="Pfam" id="PF08240">
    <property type="entry name" value="ADH_N"/>
    <property type="match status" value="1"/>
</dbReference>
<dbReference type="SUPFAM" id="SSF50129">
    <property type="entry name" value="GroES-like"/>
    <property type="match status" value="1"/>
</dbReference>
<keyword evidence="3 5" id="KW-0862">Zinc</keyword>
<accession>A0ABT5ZSF0</accession>
<dbReference type="Gene3D" id="3.90.180.10">
    <property type="entry name" value="Medium-chain alcohol dehydrogenases, catalytic domain"/>
    <property type="match status" value="1"/>
</dbReference>
<sequence>MKAVVYRGPATIAIEDRPIPALAGPRDAIVKVTATAVCGTDLHPYRGELPQFEAGTVLGHEFAGTVVETGEQVPYVVGQRVFASDVIACGRCAACARGMHYHCASAGLFGSSTLVGAAVDGGQAEYVRVPFADVVLHPTPEDVSDEQALFVGDILSTAYAGVRAAGIRPGDTVAVVGAGPVGVLAAACARVAGAAEVVLADPDPRRRNSPVGRVVEPHQLSQAARELTDGWGAHAVIEAVGSPSALRGAIDAVAPKGTVAAIGVHHADAAPFPSNTAFAKEATLRFVVGDPLVVREPVLALIRAGLIDPTMVISHRLPLSSAAEAYALFDAREATKVVLTTTDSPPTATGR</sequence>
<evidence type="ECO:0000256" key="5">
    <source>
        <dbReference type="RuleBase" id="RU361277"/>
    </source>
</evidence>
<comment type="caution">
    <text evidence="7">The sequence shown here is derived from an EMBL/GenBank/DDBJ whole genome shotgun (WGS) entry which is preliminary data.</text>
</comment>
<feature type="domain" description="Enoyl reductase (ER)" evidence="6">
    <location>
        <begin position="8"/>
        <end position="339"/>
    </location>
</feature>
<protein>
    <submittedName>
        <fullName evidence="7">Alcohol dehydrogenase catalytic domain-containing protein</fullName>
    </submittedName>
</protein>
<name>A0ABT5ZSF0_9ACTN</name>
<comment type="similarity">
    <text evidence="5">Belongs to the zinc-containing alcohol dehydrogenase family.</text>
</comment>
<dbReference type="Gene3D" id="3.40.50.720">
    <property type="entry name" value="NAD(P)-binding Rossmann-like Domain"/>
    <property type="match status" value="1"/>
</dbReference>
<dbReference type="InterPro" id="IPR002328">
    <property type="entry name" value="ADH_Zn_CS"/>
</dbReference>
<evidence type="ECO:0000256" key="3">
    <source>
        <dbReference type="ARBA" id="ARBA00022833"/>
    </source>
</evidence>
<evidence type="ECO:0000259" key="6">
    <source>
        <dbReference type="SMART" id="SM00829"/>
    </source>
</evidence>
<dbReference type="InterPro" id="IPR011032">
    <property type="entry name" value="GroES-like_sf"/>
</dbReference>
<dbReference type="PROSITE" id="PS00059">
    <property type="entry name" value="ADH_ZINC"/>
    <property type="match status" value="1"/>
</dbReference>
<dbReference type="SUPFAM" id="SSF51735">
    <property type="entry name" value="NAD(P)-binding Rossmann-fold domains"/>
    <property type="match status" value="1"/>
</dbReference>
<dbReference type="PANTHER" id="PTHR42813:SF2">
    <property type="entry name" value="DEHYDROGENASE, ZINC-CONTAINING, PUTATIVE (AFU_ORTHOLOGUE AFUA_2G02810)-RELATED"/>
    <property type="match status" value="1"/>
</dbReference>
<organism evidence="7 8">
    <name type="scientific">Streptomyces silvisoli</name>
    <dbReference type="NCBI Taxonomy" id="3034235"/>
    <lineage>
        <taxon>Bacteria</taxon>
        <taxon>Bacillati</taxon>
        <taxon>Actinomycetota</taxon>
        <taxon>Actinomycetes</taxon>
        <taxon>Kitasatosporales</taxon>
        <taxon>Streptomycetaceae</taxon>
        <taxon>Streptomyces</taxon>
    </lineage>
</organism>
<gene>
    <name evidence="7" type="ORF">P3G67_26225</name>
</gene>
<evidence type="ECO:0000256" key="2">
    <source>
        <dbReference type="ARBA" id="ARBA00022723"/>
    </source>
</evidence>
<evidence type="ECO:0000256" key="4">
    <source>
        <dbReference type="ARBA" id="ARBA00023002"/>
    </source>
</evidence>